<sequence length="252" mass="27815">MSATKPIAIDRELKTSASDDPPKASSVGSSLSERMAALKRNGEENWKKRIQKCDEPDVELRVPTNGHSNRKRATSIADRLSLLEDSSVKWRNRVQEKDVKQFTIEGKMSETDIAVTKTPDIQRKTPKAKTFRSENTAEMLNSMLKKDRSLGVPKVVTTSADGDDNTSIDTQSRCPASSSSNKEVVVSILKTDDEDFQSFFAIESKTNGTNETITDESLDKIGVGISAKESCSSAAIEAKDFSQSYQKPMRQN</sequence>
<proteinExistence type="predicted"/>
<dbReference type="AlphaFoldDB" id="A0A7R9LG65"/>
<evidence type="ECO:0000256" key="1">
    <source>
        <dbReference type="SAM" id="MobiDB-lite"/>
    </source>
</evidence>
<organism evidence="2">
    <name type="scientific">Medioppia subpectinata</name>
    <dbReference type="NCBI Taxonomy" id="1979941"/>
    <lineage>
        <taxon>Eukaryota</taxon>
        <taxon>Metazoa</taxon>
        <taxon>Ecdysozoa</taxon>
        <taxon>Arthropoda</taxon>
        <taxon>Chelicerata</taxon>
        <taxon>Arachnida</taxon>
        <taxon>Acari</taxon>
        <taxon>Acariformes</taxon>
        <taxon>Sarcoptiformes</taxon>
        <taxon>Oribatida</taxon>
        <taxon>Brachypylina</taxon>
        <taxon>Oppioidea</taxon>
        <taxon>Oppiidae</taxon>
        <taxon>Medioppia</taxon>
    </lineage>
</organism>
<dbReference type="OrthoDB" id="6414989at2759"/>
<dbReference type="EMBL" id="OC879318">
    <property type="protein sequence ID" value="CAD7641120.1"/>
    <property type="molecule type" value="Genomic_DNA"/>
</dbReference>
<feature type="compositionally biased region" description="Polar residues" evidence="1">
    <location>
        <begin position="167"/>
        <end position="180"/>
    </location>
</feature>
<dbReference type="Proteomes" id="UP000759131">
    <property type="component" value="Unassembled WGS sequence"/>
</dbReference>
<evidence type="ECO:0008006" key="4">
    <source>
        <dbReference type="Google" id="ProtNLM"/>
    </source>
</evidence>
<keyword evidence="3" id="KW-1185">Reference proteome</keyword>
<name>A0A7R9LG65_9ACAR</name>
<dbReference type="EMBL" id="CAJPIZ010024743">
    <property type="protein sequence ID" value="CAG2118563.1"/>
    <property type="molecule type" value="Genomic_DNA"/>
</dbReference>
<gene>
    <name evidence="2" type="ORF">OSB1V03_LOCUS18514</name>
</gene>
<evidence type="ECO:0000313" key="2">
    <source>
        <dbReference type="EMBL" id="CAD7641120.1"/>
    </source>
</evidence>
<accession>A0A7R9LG65</accession>
<reference evidence="2" key="1">
    <citation type="submission" date="2020-11" db="EMBL/GenBank/DDBJ databases">
        <authorList>
            <person name="Tran Van P."/>
        </authorList>
    </citation>
    <scope>NUCLEOTIDE SEQUENCE</scope>
</reference>
<feature type="region of interest" description="Disordered" evidence="1">
    <location>
        <begin position="155"/>
        <end position="180"/>
    </location>
</feature>
<evidence type="ECO:0000313" key="3">
    <source>
        <dbReference type="Proteomes" id="UP000759131"/>
    </source>
</evidence>
<protein>
    <recommendedName>
        <fullName evidence="4">Supervillin</fullName>
    </recommendedName>
</protein>
<feature type="region of interest" description="Disordered" evidence="1">
    <location>
        <begin position="1"/>
        <end position="31"/>
    </location>
</feature>